<dbReference type="PANTHER" id="PTHR10139:SF1">
    <property type="entry name" value="DOUBLE-STRAND BREAK REPAIR PROTEIN MRE11"/>
    <property type="match status" value="1"/>
</dbReference>
<comment type="caution">
    <text evidence="4">The sequence shown here is derived from an EMBL/GenBank/DDBJ whole genome shotgun (WGS) entry which is preliminary data.</text>
</comment>
<evidence type="ECO:0000256" key="1">
    <source>
        <dbReference type="ARBA" id="ARBA00022801"/>
    </source>
</evidence>
<dbReference type="EMBL" id="LSRX01001099">
    <property type="protein sequence ID" value="OLP83703.1"/>
    <property type="molecule type" value="Genomic_DNA"/>
</dbReference>
<dbReference type="GO" id="GO:0007095">
    <property type="term" value="P:mitotic G2 DNA damage checkpoint signaling"/>
    <property type="evidence" value="ECO:0007669"/>
    <property type="project" value="TreeGrafter"/>
</dbReference>
<dbReference type="GO" id="GO:0000724">
    <property type="term" value="P:double-strand break repair via homologous recombination"/>
    <property type="evidence" value="ECO:0007669"/>
    <property type="project" value="TreeGrafter"/>
</dbReference>
<protein>
    <submittedName>
        <fullName evidence="4">Double-strand break repair protein MRE11A</fullName>
    </submittedName>
</protein>
<dbReference type="GO" id="GO:0000723">
    <property type="term" value="P:telomere maintenance"/>
    <property type="evidence" value="ECO:0007669"/>
    <property type="project" value="TreeGrafter"/>
</dbReference>
<dbReference type="GO" id="GO:0035861">
    <property type="term" value="C:site of double-strand break"/>
    <property type="evidence" value="ECO:0007669"/>
    <property type="project" value="TreeGrafter"/>
</dbReference>
<dbReference type="AlphaFoldDB" id="A0A1Q9CL93"/>
<feature type="domain" description="Calcineurin-like phosphoesterase" evidence="3">
    <location>
        <begin position="11"/>
        <end position="246"/>
    </location>
</feature>
<dbReference type="SUPFAM" id="SSF56300">
    <property type="entry name" value="Metallo-dependent phosphatases"/>
    <property type="match status" value="1"/>
</dbReference>
<evidence type="ECO:0000313" key="4">
    <source>
        <dbReference type="EMBL" id="OLP83703.1"/>
    </source>
</evidence>
<dbReference type="GO" id="GO:0097552">
    <property type="term" value="P:mitochondrial double-strand break repair via homologous recombination"/>
    <property type="evidence" value="ECO:0007669"/>
    <property type="project" value="TreeGrafter"/>
</dbReference>
<evidence type="ECO:0000256" key="2">
    <source>
        <dbReference type="SAM" id="MobiDB-lite"/>
    </source>
</evidence>
<dbReference type="InterPro" id="IPR004843">
    <property type="entry name" value="Calcineurin-like_PHP"/>
</dbReference>
<dbReference type="PANTHER" id="PTHR10139">
    <property type="entry name" value="DOUBLE-STRAND BREAK REPAIR PROTEIN MRE11"/>
    <property type="match status" value="1"/>
</dbReference>
<dbReference type="Pfam" id="PF00149">
    <property type="entry name" value="Metallophos"/>
    <property type="match status" value="1"/>
</dbReference>
<dbReference type="GO" id="GO:0030870">
    <property type="term" value="C:Mre11 complex"/>
    <property type="evidence" value="ECO:0007669"/>
    <property type="project" value="TreeGrafter"/>
</dbReference>
<evidence type="ECO:0000313" key="5">
    <source>
        <dbReference type="Proteomes" id="UP000186817"/>
    </source>
</evidence>
<dbReference type="CDD" id="cd00840">
    <property type="entry name" value="MPP_Mre11_N"/>
    <property type="match status" value="1"/>
</dbReference>
<name>A0A1Q9CL93_SYMMI</name>
<dbReference type="Proteomes" id="UP000186817">
    <property type="component" value="Unassembled WGS sequence"/>
</dbReference>
<gene>
    <name evidence="4" type="primary">MRE11A</name>
    <name evidence="4" type="ORF">AK812_SmicGene35521</name>
</gene>
<keyword evidence="5" id="KW-1185">Reference proteome</keyword>
<organism evidence="4 5">
    <name type="scientific">Symbiodinium microadriaticum</name>
    <name type="common">Dinoflagellate</name>
    <name type="synonym">Zooxanthella microadriatica</name>
    <dbReference type="NCBI Taxonomy" id="2951"/>
    <lineage>
        <taxon>Eukaryota</taxon>
        <taxon>Sar</taxon>
        <taxon>Alveolata</taxon>
        <taxon>Dinophyceae</taxon>
        <taxon>Suessiales</taxon>
        <taxon>Symbiodiniaceae</taxon>
        <taxon>Symbiodinium</taxon>
    </lineage>
</organism>
<sequence>MADELPDADTLRILILTDTHVGFNEKDKVRGKDSLETLEEALQIGKNGRADLILHGGDLFHENKPSRGCLFRTMNLLKQYTMGSGEVAFEVVSDPACFGTGQVNYKDPNLNVECPFFMIHGNHDDPGGESNLCAANILEVGGLCNYFGRHEDLEDIVIRPILLVKGKTRVAIYGLGNIRDERLHRAFQAKKVRFETPVDTEKWFHVMILHQNRHKGNKGAVPSKACIHEEMLPSFLDLVIWGHEHDCQVKPQESLRGEFYVMQPGSSVATSLSPQEAGLKHVALIDVKEGVFRCNPVPLWTVRPLVMRDIVLSETGLLKTDTQQKQKQRSIAKPKCRISLLELPLATWIMGTGRSWNDWKPKQLAVVMGCAAGLLFAFWHPREGSQSTVEEGGSPKAELVPLARMPSPLQVQRLPSQPSPVLLRDIPQETTPPAMQSPSPLQQRLDLRDWPSLDGCQAARKDASSRPGRPCLPRAPQYPYRTKEVENIILGERAVAAATGVVDEALCDGWHLFGDMTWCRRALTGSVGNQQPDGKAIGLSYGIEERDLWSELVSNVYKVPPRLYDCFQNPQASPPLQGTAPNGTGSCHGVGGHCYETPYQAFQICLGPEKASHGGRNYEPLELHLRDRHALSVHLKIDVEGSEWEILEWLLANPREMDKIRTLDMEVHLGWSVESSRGLARTKLSPQGRVAKDIETLEHLGNYLLCTGSSMEVLAEEWVKWPHGGNCKNCPEPLAHAAGGFPVIQFAISFVHPALLGKPIPKTPFEPELPSRSVPVQWPSLSPCEKTYTTLSSRPGRPCLPNPEPWPYVKRSEKLIKLGERAVKAATGVVQEELCGGWYMFGDMTWCLKALQTKWGTEQEDGGVIGLSYGIEQRDLWSEKMSNLYRVPTRLYDCFQRPDDSPTLGGKAPNATGKCAEDGDHCYETPYQVFQICSGPETDSIQGRRYESLESHLQDRKRLSVHLKIDTEGSEWEVLAWLLSSPEDMNKIRTLDMEVHLGWVADSARRSSARASMSSTARLDYDIRLLEDLGKFFRCTGSSMEVLAEGWGNDGRGAKCGGVCQEPAAYAAGGFPVSQFAISFVHPDLVL</sequence>
<dbReference type="InterPro" id="IPR029052">
    <property type="entry name" value="Metallo-depent_PP-like"/>
</dbReference>
<feature type="region of interest" description="Disordered" evidence="2">
    <location>
        <begin position="458"/>
        <end position="477"/>
    </location>
</feature>
<reference evidence="4 5" key="1">
    <citation type="submission" date="2016-02" db="EMBL/GenBank/DDBJ databases">
        <title>Genome analysis of coral dinoflagellate symbionts highlights evolutionary adaptations to a symbiotic lifestyle.</title>
        <authorList>
            <person name="Aranda M."/>
            <person name="Li Y."/>
            <person name="Liew Y.J."/>
            <person name="Baumgarten S."/>
            <person name="Simakov O."/>
            <person name="Wilson M."/>
            <person name="Piel J."/>
            <person name="Ashoor H."/>
            <person name="Bougouffa S."/>
            <person name="Bajic V.B."/>
            <person name="Ryu T."/>
            <person name="Ravasi T."/>
            <person name="Bayer T."/>
            <person name="Micklem G."/>
            <person name="Kim H."/>
            <person name="Bhak J."/>
            <person name="Lajeunesse T.C."/>
            <person name="Voolstra C.R."/>
        </authorList>
    </citation>
    <scope>NUCLEOTIDE SEQUENCE [LARGE SCALE GENOMIC DNA]</scope>
    <source>
        <strain evidence="4 5">CCMP2467</strain>
    </source>
</reference>
<dbReference type="OrthoDB" id="444903at2759"/>
<proteinExistence type="predicted"/>
<dbReference type="GO" id="GO:0000014">
    <property type="term" value="F:single-stranded DNA endodeoxyribonuclease activity"/>
    <property type="evidence" value="ECO:0007669"/>
    <property type="project" value="TreeGrafter"/>
</dbReference>
<accession>A0A1Q9CL93</accession>
<dbReference type="InterPro" id="IPR041796">
    <property type="entry name" value="Mre11_N"/>
</dbReference>
<evidence type="ECO:0000259" key="3">
    <source>
        <dbReference type="Pfam" id="PF00149"/>
    </source>
</evidence>
<dbReference type="GO" id="GO:0042138">
    <property type="term" value="P:meiotic DNA double-strand break formation"/>
    <property type="evidence" value="ECO:0007669"/>
    <property type="project" value="TreeGrafter"/>
</dbReference>
<dbReference type="GO" id="GO:0006303">
    <property type="term" value="P:double-strand break repair via nonhomologous end joining"/>
    <property type="evidence" value="ECO:0007669"/>
    <property type="project" value="TreeGrafter"/>
</dbReference>
<dbReference type="Gene3D" id="3.60.21.10">
    <property type="match status" value="1"/>
</dbReference>
<keyword evidence="1" id="KW-0378">Hydrolase</keyword>